<reference evidence="2" key="1">
    <citation type="journal article" date="2019" name="Int. J. Syst. Evol. Microbiol.">
        <title>The Global Catalogue of Microorganisms (GCM) 10K type strain sequencing project: providing services to taxonomists for standard genome sequencing and annotation.</title>
        <authorList>
            <consortium name="The Broad Institute Genomics Platform"/>
            <consortium name="The Broad Institute Genome Sequencing Center for Infectious Disease"/>
            <person name="Wu L."/>
            <person name="Ma J."/>
        </authorList>
    </citation>
    <scope>NUCLEOTIDE SEQUENCE [LARGE SCALE GENOMIC DNA]</scope>
    <source>
        <strain evidence="2">KCTC 52644</strain>
    </source>
</reference>
<accession>A0ABW5ZAU4</accession>
<dbReference type="PROSITE" id="PS51257">
    <property type="entry name" value="PROKAR_LIPOPROTEIN"/>
    <property type="match status" value="1"/>
</dbReference>
<protein>
    <submittedName>
        <fullName evidence="1">Uncharacterized protein</fullName>
    </submittedName>
</protein>
<dbReference type="SUPFAM" id="SSF52058">
    <property type="entry name" value="L domain-like"/>
    <property type="match status" value="1"/>
</dbReference>
<dbReference type="Proteomes" id="UP001597549">
    <property type="component" value="Unassembled WGS sequence"/>
</dbReference>
<keyword evidence="2" id="KW-1185">Reference proteome</keyword>
<dbReference type="EMBL" id="JBHUOL010000021">
    <property type="protein sequence ID" value="MFD2909762.1"/>
    <property type="molecule type" value="Genomic_DNA"/>
</dbReference>
<organism evidence="1 2">
    <name type="scientific">Flavobacterium ardleyense</name>
    <dbReference type="NCBI Taxonomy" id="2038737"/>
    <lineage>
        <taxon>Bacteria</taxon>
        <taxon>Pseudomonadati</taxon>
        <taxon>Bacteroidota</taxon>
        <taxon>Flavobacteriia</taxon>
        <taxon>Flavobacteriales</taxon>
        <taxon>Flavobacteriaceae</taxon>
        <taxon>Flavobacterium</taxon>
    </lineage>
</organism>
<proteinExistence type="predicted"/>
<sequence>MKSIKFLSITLFLVIISSCIKEKKEIEDPNISSEVFKKKNVEEILVTLNQRQIIDSLDLSNQNLDVLPDLSKYQIKVLNISYNYLDSIPLNYLPKKIEKLKANNNRIKLFEIFNSAKSFGLDLKSNNTKINLNEIDLSYNKLTNFNISFLDQNCKLEKINISNNELVQIQISCSSVRYLNISNNIKLSNEIDIDINIDTIIRNNIKNNLPIKKLLPKPRERKPVY</sequence>
<evidence type="ECO:0000313" key="1">
    <source>
        <dbReference type="EMBL" id="MFD2909762.1"/>
    </source>
</evidence>
<comment type="caution">
    <text evidence="1">The sequence shown here is derived from an EMBL/GenBank/DDBJ whole genome shotgun (WGS) entry which is preliminary data.</text>
</comment>
<dbReference type="Gene3D" id="3.80.10.10">
    <property type="entry name" value="Ribonuclease Inhibitor"/>
    <property type="match status" value="1"/>
</dbReference>
<evidence type="ECO:0000313" key="2">
    <source>
        <dbReference type="Proteomes" id="UP001597549"/>
    </source>
</evidence>
<name>A0ABW5ZAU4_9FLAO</name>
<gene>
    <name evidence="1" type="ORF">ACFSX9_13575</name>
</gene>
<dbReference type="RefSeq" id="WP_379808584.1">
    <property type="nucleotide sequence ID" value="NZ_JBHUOL010000021.1"/>
</dbReference>
<dbReference type="InterPro" id="IPR032675">
    <property type="entry name" value="LRR_dom_sf"/>
</dbReference>